<dbReference type="EMBL" id="BNDX01000016">
    <property type="protein sequence ID" value="GHI33737.1"/>
    <property type="molecule type" value="Genomic_DNA"/>
</dbReference>
<dbReference type="InterPro" id="IPR007436">
    <property type="entry name" value="DUF485"/>
</dbReference>
<proteinExistence type="predicted"/>
<reference evidence="2" key="1">
    <citation type="submission" date="2024-05" db="EMBL/GenBank/DDBJ databases">
        <title>Whole genome shotgun sequence of Streptomyces daghestanicus NBRC 12762.</title>
        <authorList>
            <person name="Komaki H."/>
            <person name="Tamura T."/>
        </authorList>
    </citation>
    <scope>NUCLEOTIDE SEQUENCE</scope>
    <source>
        <strain evidence="2">NBRC 12762</strain>
    </source>
</reference>
<dbReference type="Pfam" id="PF04341">
    <property type="entry name" value="DUF485"/>
    <property type="match status" value="1"/>
</dbReference>
<evidence type="ECO:0000256" key="1">
    <source>
        <dbReference type="SAM" id="Phobius"/>
    </source>
</evidence>
<organism evidence="2 3">
    <name type="scientific">Streptomyces daghestanicus</name>
    <dbReference type="NCBI Taxonomy" id="66885"/>
    <lineage>
        <taxon>Bacteria</taxon>
        <taxon>Bacillati</taxon>
        <taxon>Actinomycetota</taxon>
        <taxon>Actinomycetes</taxon>
        <taxon>Kitasatosporales</taxon>
        <taxon>Streptomycetaceae</taxon>
        <taxon>Streptomyces</taxon>
    </lineage>
</organism>
<protein>
    <recommendedName>
        <fullName evidence="4">DUF485 domain-containing protein</fullName>
    </recommendedName>
</protein>
<keyword evidence="1" id="KW-0472">Membrane</keyword>
<feature type="transmembrane region" description="Helical" evidence="1">
    <location>
        <begin position="83"/>
        <end position="106"/>
    </location>
</feature>
<keyword evidence="3" id="KW-1185">Reference proteome</keyword>
<dbReference type="Proteomes" id="UP001052655">
    <property type="component" value="Unassembled WGS sequence"/>
</dbReference>
<keyword evidence="1" id="KW-0812">Transmembrane</keyword>
<evidence type="ECO:0008006" key="4">
    <source>
        <dbReference type="Google" id="ProtNLM"/>
    </source>
</evidence>
<comment type="caution">
    <text evidence="2">The sequence shown here is derived from an EMBL/GenBank/DDBJ whole genome shotgun (WGS) entry which is preliminary data.</text>
</comment>
<evidence type="ECO:0000313" key="2">
    <source>
        <dbReference type="EMBL" id="GHI33737.1"/>
    </source>
</evidence>
<feature type="transmembrane region" description="Helical" evidence="1">
    <location>
        <begin position="55"/>
        <end position="77"/>
    </location>
</feature>
<gene>
    <name evidence="2" type="ORF">Sdagh_54670</name>
</gene>
<accession>A0ABQ3Q8Z8</accession>
<evidence type="ECO:0000313" key="3">
    <source>
        <dbReference type="Proteomes" id="UP001052655"/>
    </source>
</evidence>
<name>A0ABQ3Q8Z8_9ACTN</name>
<sequence>MSHDPYMPYHAPPSHPPRVPAYVPEDSHTLRLPSVRKRGDVRGLRAAYRRQRRTATFAALGYFLVFLLLAAFAPATLTGDVTAGLPLGMLLALLQLPVTWLAIALYEHTARRRVDPLVDRLRRDGAAGARGEAGR</sequence>
<keyword evidence="1" id="KW-1133">Transmembrane helix</keyword>